<dbReference type="PRINTS" id="PR00678">
    <property type="entry name" value="PI3KINASEP85"/>
</dbReference>
<dbReference type="EMBL" id="CCAG010005373">
    <property type="status" value="NOT_ANNOTATED_CDS"/>
    <property type="molecule type" value="Genomic_DNA"/>
</dbReference>
<comment type="similarity">
    <text evidence="2">Belongs to the NOC2 family.</text>
</comment>
<dbReference type="InterPro" id="IPR016024">
    <property type="entry name" value="ARM-type_fold"/>
</dbReference>
<dbReference type="GO" id="GO:0042273">
    <property type="term" value="P:ribosomal large subunit biogenesis"/>
    <property type="evidence" value="ECO:0007669"/>
    <property type="project" value="TreeGrafter"/>
</dbReference>
<dbReference type="SMART" id="SM00252">
    <property type="entry name" value="SH2"/>
    <property type="match status" value="2"/>
</dbReference>
<evidence type="ECO:0000256" key="3">
    <source>
        <dbReference type="ARBA" id="ARBA00023242"/>
    </source>
</evidence>
<reference evidence="8" key="1">
    <citation type="submission" date="2020-05" db="UniProtKB">
        <authorList>
            <consortium name="EnsemblMetazoa"/>
        </authorList>
    </citation>
    <scope>IDENTIFICATION</scope>
    <source>
        <strain evidence="8">Yale</strain>
    </source>
</reference>
<evidence type="ECO:0000313" key="8">
    <source>
        <dbReference type="EnsemblMetazoa" id="GMOY000204-PA"/>
    </source>
</evidence>
<dbReference type="InterPro" id="IPR005343">
    <property type="entry name" value="Noc2"/>
</dbReference>
<dbReference type="Pfam" id="PF03715">
    <property type="entry name" value="Noc2"/>
    <property type="match status" value="1"/>
</dbReference>
<dbReference type="AlphaFoldDB" id="A0A1B0F9N3"/>
<feature type="region of interest" description="Disordered" evidence="6">
    <location>
        <begin position="1094"/>
        <end position="1126"/>
    </location>
</feature>
<dbReference type="InterPro" id="IPR036860">
    <property type="entry name" value="SH2_dom_sf"/>
</dbReference>
<evidence type="ECO:0000256" key="2">
    <source>
        <dbReference type="ARBA" id="ARBA00005907"/>
    </source>
</evidence>
<protein>
    <recommendedName>
        <fullName evidence="7">SH2 domain-containing protein</fullName>
    </recommendedName>
</protein>
<feature type="coiled-coil region" evidence="5">
    <location>
        <begin position="859"/>
        <end position="886"/>
    </location>
</feature>
<dbReference type="PhylomeDB" id="A0A1B0F9N3"/>
<dbReference type="InterPro" id="IPR032498">
    <property type="entry name" value="PI3K_P85_iSH2"/>
</dbReference>
<dbReference type="FunFam" id="3.30.505.10:FF:000100">
    <property type="entry name" value="phosphatidylinositol 3-kinase regulatory subunit gamma"/>
    <property type="match status" value="1"/>
</dbReference>
<dbReference type="Gene3D" id="3.30.505.10">
    <property type="entry name" value="SH2 domain"/>
    <property type="match status" value="2"/>
</dbReference>
<dbReference type="InterPro" id="IPR000980">
    <property type="entry name" value="SH2"/>
</dbReference>
<dbReference type="PRINTS" id="PR00401">
    <property type="entry name" value="SH2DOMAIN"/>
</dbReference>
<evidence type="ECO:0000313" key="9">
    <source>
        <dbReference type="Proteomes" id="UP000092444"/>
    </source>
</evidence>
<evidence type="ECO:0000259" key="7">
    <source>
        <dbReference type="PROSITE" id="PS50001"/>
    </source>
</evidence>
<dbReference type="PANTHER" id="PTHR12687">
    <property type="entry name" value="NUCLEOLAR COMPLEX 2 AND RAD4-RELATED"/>
    <property type="match status" value="1"/>
</dbReference>
<keyword evidence="9" id="KW-1185">Reference proteome</keyword>
<feature type="compositionally biased region" description="Gly residues" evidence="6">
    <location>
        <begin position="1117"/>
        <end position="1126"/>
    </location>
</feature>
<dbReference type="SUPFAM" id="SSF55550">
    <property type="entry name" value="SH2 domain"/>
    <property type="match status" value="2"/>
</dbReference>
<dbReference type="PROSITE" id="PS50001">
    <property type="entry name" value="SH2"/>
    <property type="match status" value="2"/>
</dbReference>
<feature type="compositionally biased region" description="Basic residues" evidence="6">
    <location>
        <begin position="536"/>
        <end position="548"/>
    </location>
</feature>
<dbReference type="VEuPathDB" id="VectorBase:GMOY000204"/>
<feature type="compositionally biased region" description="Low complexity" evidence="6">
    <location>
        <begin position="1098"/>
        <end position="1111"/>
    </location>
</feature>
<dbReference type="Gene3D" id="1.10.287.1490">
    <property type="match status" value="1"/>
</dbReference>
<proteinExistence type="inferred from homology"/>
<accession>A0A1B0F9N3</accession>
<dbReference type="Pfam" id="PF16454">
    <property type="entry name" value="PI3K_P85_iSH2"/>
    <property type="match status" value="1"/>
</dbReference>
<evidence type="ECO:0000256" key="1">
    <source>
        <dbReference type="ARBA" id="ARBA00004123"/>
    </source>
</evidence>
<keyword evidence="4" id="KW-0727">SH2 domain</keyword>
<feature type="domain" description="SH2" evidence="7">
    <location>
        <begin position="940"/>
        <end position="1033"/>
    </location>
</feature>
<evidence type="ECO:0000256" key="4">
    <source>
        <dbReference type="PROSITE-ProRule" id="PRU00191"/>
    </source>
</evidence>
<dbReference type="SUPFAM" id="SSF48371">
    <property type="entry name" value="ARM repeat"/>
    <property type="match status" value="1"/>
</dbReference>
<dbReference type="GO" id="GO:0003714">
    <property type="term" value="F:transcription corepressor activity"/>
    <property type="evidence" value="ECO:0007669"/>
    <property type="project" value="TreeGrafter"/>
</dbReference>
<feature type="region of interest" description="Disordered" evidence="6">
    <location>
        <begin position="512"/>
        <end position="552"/>
    </location>
</feature>
<organism evidence="8 9">
    <name type="scientific">Glossina morsitans morsitans</name>
    <name type="common">Savannah tsetse fly</name>
    <dbReference type="NCBI Taxonomy" id="37546"/>
    <lineage>
        <taxon>Eukaryota</taxon>
        <taxon>Metazoa</taxon>
        <taxon>Ecdysozoa</taxon>
        <taxon>Arthropoda</taxon>
        <taxon>Hexapoda</taxon>
        <taxon>Insecta</taxon>
        <taxon>Pterygota</taxon>
        <taxon>Neoptera</taxon>
        <taxon>Endopterygota</taxon>
        <taxon>Diptera</taxon>
        <taxon>Brachycera</taxon>
        <taxon>Muscomorpha</taxon>
        <taxon>Hippoboscoidea</taxon>
        <taxon>Glossinidae</taxon>
        <taxon>Glossina</taxon>
    </lineage>
</organism>
<dbReference type="EnsemblMetazoa" id="GMOY000204-RA">
    <property type="protein sequence ID" value="GMOY000204-PA"/>
    <property type="gene ID" value="GMOY000204"/>
</dbReference>
<dbReference type="GO" id="GO:0005654">
    <property type="term" value="C:nucleoplasm"/>
    <property type="evidence" value="ECO:0007669"/>
    <property type="project" value="TreeGrafter"/>
</dbReference>
<dbReference type="PANTHER" id="PTHR12687:SF4">
    <property type="entry name" value="NUCLEOLAR COMPLEX PROTEIN 2 HOMOLOG"/>
    <property type="match status" value="1"/>
</dbReference>
<feature type="coiled-coil region" evidence="5">
    <location>
        <begin position="1037"/>
        <end position="1064"/>
    </location>
</feature>
<dbReference type="Pfam" id="PF00017">
    <property type="entry name" value="SH2"/>
    <property type="match status" value="2"/>
</dbReference>
<dbReference type="GO" id="GO:0042393">
    <property type="term" value="F:histone binding"/>
    <property type="evidence" value="ECO:0007669"/>
    <property type="project" value="TreeGrafter"/>
</dbReference>
<dbReference type="GO" id="GO:0030690">
    <property type="term" value="C:Noc1p-Noc2p complex"/>
    <property type="evidence" value="ECO:0007669"/>
    <property type="project" value="TreeGrafter"/>
</dbReference>
<keyword evidence="3" id="KW-0539">Nucleus</keyword>
<keyword evidence="5" id="KW-0175">Coiled coil</keyword>
<dbReference type="Proteomes" id="UP000092444">
    <property type="component" value="Unassembled WGS sequence"/>
</dbReference>
<dbReference type="GO" id="GO:0030691">
    <property type="term" value="C:Noc2p-Noc3p complex"/>
    <property type="evidence" value="ECO:0007669"/>
    <property type="project" value="TreeGrafter"/>
</dbReference>
<feature type="domain" description="SH2" evidence="7">
    <location>
        <begin position="643"/>
        <end position="736"/>
    </location>
</feature>
<name>A0A1B0F9N3_GLOMM</name>
<evidence type="ECO:0000256" key="5">
    <source>
        <dbReference type="SAM" id="Coils"/>
    </source>
</evidence>
<dbReference type="STRING" id="37546.A0A1B0F9N3"/>
<comment type="subcellular location">
    <subcellularLocation>
        <location evidence="1">Nucleus</location>
    </subcellularLocation>
</comment>
<sequence>MENDSVSVQTIRKTVQAFSSALCSISGDGGEAKAPKVFKVVGAGAFNGVVQLCVLHLQPALLRFLGISSGTALPLHKLKKWAKIRSCLRVYLSDLIRLIEQVSSPHILMVLLKHLHQMAAMVTPFSALTKTILKRLIVLWSAGDEAVRVLSFLCILKITRNQQGSMLNHVLKAMYFSYVRNSKFVSPNTLPAINFMRRSLVEMFALDLNVSYQHVFLYVRQLAIHLRNAVILKKKDSFQSVYNWQYVNSLHLWADLLATTANKPQLQPLVYPLVTITIGAVRLIPTAQYFPLRFHCLQVLISLSKGTNTFIPVLPLILEVLRSNTFNRKHTSVSMKPLQFTCVLRLNKKQLTENGFRDEVVEQVCALSLEYLAFESSSLAFSDLVVPAVVALKAYLKVCRNANYSRKVKQLLDKIQENAKFVEQERAKITFSLKDLSQVQMWETKIRNKGTPLDIYYNSWVKTHETKKRRQAAQSEIINDDYDLPKIKKPTKRSAATIKDEDGEIELFPSDSEEEFENLKLSPEAGDSQGDEKRKQLAKVSKREKKVKKALEKPTMETEIPIEEPENEEVDILKDLDLNDCRRKKQETCREIVANFPLFHVSNLRTKMYTSPLHYSTMRPQPPGGGVSQTHDPNAEELRNAEWYWGKITREQVKNILSGKPDGSFLVRDALSKEGEYTLTLIKDGTEKLIKICHLNGKYGFVDCKFNSVVELINYYKVNSLKLYNKTLDITLSNPIVRPLDDDELQPNGDLRILANQFLVLHNRLNKHQQSLDQKLKIFKSIETELNEKKLHQEVFQRAEKMFQSQIKLIETFINTQPQVGLNDNNAAISNSMRQQEQEQLQQNAALIKARLTDLCFEMTKLNRYVEEKKEEYKSLERQINAAKPELQSIIARKEIFTVRLKDFGIKDEDIKQLIEMGFEAWQQRYDSVVNQPHNDESMWFLKDCSRSNAHDLLNGAPTGTFLIRAREAGHYALSIVCKNSINHCMIFKTESGYGFAAPYNIYHTLKKLVEHYASNSLEEHNDTLTTTLRIPVVYWHQNKDTIMQQLQEEMEMERQQQHQVELEQQMQEHMMLPSPIVPSAPIAVTGSAASIHGNDMAASQTPPTATPPQAHSYGSSSGGNGSSNL</sequence>
<dbReference type="GO" id="GO:0000122">
    <property type="term" value="P:negative regulation of transcription by RNA polymerase II"/>
    <property type="evidence" value="ECO:0007669"/>
    <property type="project" value="TreeGrafter"/>
</dbReference>
<dbReference type="FunFam" id="3.30.505.10:FF:000080">
    <property type="entry name" value="Pi3K21B, isoform C"/>
    <property type="match status" value="1"/>
</dbReference>
<evidence type="ECO:0000256" key="6">
    <source>
        <dbReference type="SAM" id="MobiDB-lite"/>
    </source>
</evidence>
<dbReference type="GO" id="GO:0005730">
    <property type="term" value="C:nucleolus"/>
    <property type="evidence" value="ECO:0007669"/>
    <property type="project" value="TreeGrafter"/>
</dbReference>